<dbReference type="AlphaFoldDB" id="A0AAV7QTH0"/>
<evidence type="ECO:0000313" key="2">
    <source>
        <dbReference type="Proteomes" id="UP001066276"/>
    </source>
</evidence>
<keyword evidence="2" id="KW-1185">Reference proteome</keyword>
<reference evidence="1" key="1">
    <citation type="journal article" date="2022" name="bioRxiv">
        <title>Sequencing and chromosome-scale assembly of the giantPleurodeles waltlgenome.</title>
        <authorList>
            <person name="Brown T."/>
            <person name="Elewa A."/>
            <person name="Iarovenko S."/>
            <person name="Subramanian E."/>
            <person name="Araus A.J."/>
            <person name="Petzold A."/>
            <person name="Susuki M."/>
            <person name="Suzuki K.-i.T."/>
            <person name="Hayashi T."/>
            <person name="Toyoda A."/>
            <person name="Oliveira C."/>
            <person name="Osipova E."/>
            <person name="Leigh N.D."/>
            <person name="Simon A."/>
            <person name="Yun M.H."/>
        </authorList>
    </citation>
    <scope>NUCLEOTIDE SEQUENCE</scope>
    <source>
        <strain evidence="1">20211129_DDA</strain>
        <tissue evidence="1">Liver</tissue>
    </source>
</reference>
<gene>
    <name evidence="1" type="ORF">NDU88_009040</name>
</gene>
<sequence>MRSERAISRLLSILRAKRARCFSKTTERARAHERYGHRKRTSALKQVMPAFGEKLRSWKAKVTRAATIVKERSRTQLIK</sequence>
<comment type="caution">
    <text evidence="1">The sequence shown here is derived from an EMBL/GenBank/DDBJ whole genome shotgun (WGS) entry which is preliminary data.</text>
</comment>
<evidence type="ECO:0000313" key="1">
    <source>
        <dbReference type="EMBL" id="KAJ1142727.1"/>
    </source>
</evidence>
<organism evidence="1 2">
    <name type="scientific">Pleurodeles waltl</name>
    <name type="common">Iberian ribbed newt</name>
    <dbReference type="NCBI Taxonomy" id="8319"/>
    <lineage>
        <taxon>Eukaryota</taxon>
        <taxon>Metazoa</taxon>
        <taxon>Chordata</taxon>
        <taxon>Craniata</taxon>
        <taxon>Vertebrata</taxon>
        <taxon>Euteleostomi</taxon>
        <taxon>Amphibia</taxon>
        <taxon>Batrachia</taxon>
        <taxon>Caudata</taxon>
        <taxon>Salamandroidea</taxon>
        <taxon>Salamandridae</taxon>
        <taxon>Pleurodelinae</taxon>
        <taxon>Pleurodeles</taxon>
    </lineage>
</organism>
<name>A0AAV7QTH0_PLEWA</name>
<accession>A0AAV7QTH0</accession>
<dbReference type="EMBL" id="JANPWB010000010">
    <property type="protein sequence ID" value="KAJ1142727.1"/>
    <property type="molecule type" value="Genomic_DNA"/>
</dbReference>
<proteinExistence type="predicted"/>
<dbReference type="Proteomes" id="UP001066276">
    <property type="component" value="Chromosome 6"/>
</dbReference>
<protein>
    <submittedName>
        <fullName evidence="1">Uncharacterized protein</fullName>
    </submittedName>
</protein>